<protein>
    <submittedName>
        <fullName evidence="3">Uncharacterized protein</fullName>
    </submittedName>
</protein>
<proteinExistence type="predicted"/>
<organism evidence="3 4">
    <name type="scientific">Ignelater luminosus</name>
    <name type="common">Cucubano</name>
    <name type="synonym">Pyrophorus luminosus</name>
    <dbReference type="NCBI Taxonomy" id="2038154"/>
    <lineage>
        <taxon>Eukaryota</taxon>
        <taxon>Metazoa</taxon>
        <taxon>Ecdysozoa</taxon>
        <taxon>Arthropoda</taxon>
        <taxon>Hexapoda</taxon>
        <taxon>Insecta</taxon>
        <taxon>Pterygota</taxon>
        <taxon>Neoptera</taxon>
        <taxon>Endopterygota</taxon>
        <taxon>Coleoptera</taxon>
        <taxon>Polyphaga</taxon>
        <taxon>Elateriformia</taxon>
        <taxon>Elateroidea</taxon>
        <taxon>Elateridae</taxon>
        <taxon>Agrypninae</taxon>
        <taxon>Pyrophorini</taxon>
        <taxon>Ignelater</taxon>
    </lineage>
</organism>
<dbReference type="Proteomes" id="UP000801492">
    <property type="component" value="Unassembled WGS sequence"/>
</dbReference>
<keyword evidence="4" id="KW-1185">Reference proteome</keyword>
<comment type="caution">
    <text evidence="3">The sequence shown here is derived from an EMBL/GenBank/DDBJ whole genome shotgun (WGS) entry which is preliminary data.</text>
</comment>
<gene>
    <name evidence="3" type="ORF">ILUMI_11471</name>
</gene>
<dbReference type="AlphaFoldDB" id="A0A8K0D4X8"/>
<feature type="chain" id="PRO_5035474050" evidence="2">
    <location>
        <begin position="19"/>
        <end position="294"/>
    </location>
</feature>
<feature type="signal peptide" evidence="2">
    <location>
        <begin position="1"/>
        <end position="18"/>
    </location>
</feature>
<feature type="transmembrane region" description="Helical" evidence="1">
    <location>
        <begin position="275"/>
        <end position="293"/>
    </location>
</feature>
<dbReference type="OrthoDB" id="6615450at2759"/>
<reference evidence="3" key="1">
    <citation type="submission" date="2019-08" db="EMBL/GenBank/DDBJ databases">
        <title>The genome of the North American firefly Photinus pyralis.</title>
        <authorList>
            <consortium name="Photinus pyralis genome working group"/>
            <person name="Fallon T.R."/>
            <person name="Sander Lower S.E."/>
            <person name="Weng J.-K."/>
        </authorList>
    </citation>
    <scope>NUCLEOTIDE SEQUENCE</scope>
    <source>
        <strain evidence="3">TRF0915ILg1</strain>
        <tissue evidence="3">Whole body</tissue>
    </source>
</reference>
<evidence type="ECO:0000313" key="3">
    <source>
        <dbReference type="EMBL" id="KAF2894700.1"/>
    </source>
</evidence>
<evidence type="ECO:0000256" key="1">
    <source>
        <dbReference type="SAM" id="Phobius"/>
    </source>
</evidence>
<sequence>MWCFILTLLFIVLPFSKMDVISNQFCADMRPQSYVTIEQLLGMWYGVEIINHKLDEERLGTQYVTSCPVVHISEDHSPTVSPYYKGTIIYPSGTNYGSTYQDGQYQPTRNDNNQGTYYGTTYGQQTQYGRTTYRGSTNYQGRKYSPDEYPRRYADDMKRLRLLWTDNGGQVEYTVRYNMSKPGFWISSGPQNGSSLEPQYNQFAGTIQIIKAVGNHLVLTFCHRLPDQQLYTVILSRIPRLTRHEISDVHDLLTRRALETNNIKRVCYNNGSVNIYLNVFLLMYVVVTLVLKIV</sequence>
<name>A0A8K0D4X8_IGNLU</name>
<evidence type="ECO:0000313" key="4">
    <source>
        <dbReference type="Proteomes" id="UP000801492"/>
    </source>
</evidence>
<keyword evidence="1" id="KW-0812">Transmembrane</keyword>
<dbReference type="EMBL" id="VTPC01006737">
    <property type="protein sequence ID" value="KAF2894700.1"/>
    <property type="molecule type" value="Genomic_DNA"/>
</dbReference>
<evidence type="ECO:0000256" key="2">
    <source>
        <dbReference type="SAM" id="SignalP"/>
    </source>
</evidence>
<keyword evidence="1" id="KW-1133">Transmembrane helix</keyword>
<accession>A0A8K0D4X8</accession>
<keyword evidence="1" id="KW-0472">Membrane</keyword>
<keyword evidence="2" id="KW-0732">Signal</keyword>